<dbReference type="AlphaFoldDB" id="A0A848EJ01"/>
<keyword evidence="5" id="KW-1185">Reference proteome</keyword>
<evidence type="ECO:0000259" key="3">
    <source>
        <dbReference type="Pfam" id="PF02826"/>
    </source>
</evidence>
<dbReference type="SUPFAM" id="SSF51735">
    <property type="entry name" value="NAD(P)-binding Rossmann-fold domains"/>
    <property type="match status" value="1"/>
</dbReference>
<evidence type="ECO:0000313" key="4">
    <source>
        <dbReference type="EMBL" id="NMJ43380.1"/>
    </source>
</evidence>
<dbReference type="RefSeq" id="WP_170055578.1">
    <property type="nucleotide sequence ID" value="NZ_JABBKX010000007.1"/>
</dbReference>
<dbReference type="PANTHER" id="PTHR43333:SF1">
    <property type="entry name" value="D-ISOMER SPECIFIC 2-HYDROXYACID DEHYDROGENASE NAD-BINDING DOMAIN-CONTAINING PROTEIN"/>
    <property type="match status" value="1"/>
</dbReference>
<gene>
    <name evidence="4" type="ORF">GWK16_19180</name>
</gene>
<dbReference type="Pfam" id="PF02826">
    <property type="entry name" value="2-Hacid_dh_C"/>
    <property type="match status" value="1"/>
</dbReference>
<keyword evidence="1" id="KW-0560">Oxidoreductase</keyword>
<accession>A0A848EJ01</accession>
<dbReference type="CDD" id="cd12164">
    <property type="entry name" value="GDH_like_2"/>
    <property type="match status" value="1"/>
</dbReference>
<sequence length="308" mass="33889">MAFLYKADPVLGREWARLFAERRPDLPFHIWPETGDPAAIRYMAAWVPQPDVATRFPNLQVMFSTGAGVDQFDLSLLPPGVPLVRMIEPGIIDAMVEYATMAVLAIHRDMPDYLNHQKEGAWRKIRVRRAATRRVGILGLGELGRAVLTALAPFGFALSGWSRSPRRLPGVTCHAGSDALPAFLNGCDILVCLLPLTAETRGILNRDRFAMLPRGAALVNTGRGGHLVQDDLLEALEAGHLSSAILDVTDPEPLPPDHPFWRHPRIWLTPHIASMTQPETAVEAVLANLERHERGAPLLGLVDPARGY</sequence>
<evidence type="ECO:0000256" key="2">
    <source>
        <dbReference type="ARBA" id="ARBA00023027"/>
    </source>
</evidence>
<feature type="domain" description="D-isomer specific 2-hydroxyacid dehydrogenase NAD-binding" evidence="3">
    <location>
        <begin position="101"/>
        <end position="273"/>
    </location>
</feature>
<keyword evidence="4" id="KW-0670">Pyruvate</keyword>
<evidence type="ECO:0000313" key="5">
    <source>
        <dbReference type="Proteomes" id="UP000548582"/>
    </source>
</evidence>
<dbReference type="Proteomes" id="UP000548582">
    <property type="component" value="Unassembled WGS sequence"/>
</dbReference>
<dbReference type="InterPro" id="IPR036291">
    <property type="entry name" value="NAD(P)-bd_dom_sf"/>
</dbReference>
<dbReference type="PANTHER" id="PTHR43333">
    <property type="entry name" value="2-HACID_DH_C DOMAIN-CONTAINING PROTEIN"/>
    <property type="match status" value="1"/>
</dbReference>
<proteinExistence type="predicted"/>
<dbReference type="EMBL" id="JABBKX010000007">
    <property type="protein sequence ID" value="NMJ43380.1"/>
    <property type="molecule type" value="Genomic_DNA"/>
</dbReference>
<reference evidence="4 5" key="1">
    <citation type="submission" date="2020-03" db="EMBL/GenBank/DDBJ databases">
        <authorList>
            <person name="Sun Q."/>
        </authorList>
    </citation>
    <scope>NUCLEOTIDE SEQUENCE [LARGE SCALE GENOMIC DNA]</scope>
    <source>
        <strain evidence="4 5">JC162</strain>
    </source>
</reference>
<dbReference type="GO" id="GO:0051287">
    <property type="term" value="F:NAD binding"/>
    <property type="evidence" value="ECO:0007669"/>
    <property type="project" value="InterPro"/>
</dbReference>
<protein>
    <submittedName>
        <fullName evidence="4">Glyoxylate/hydroxypyruvate reductase A</fullName>
    </submittedName>
</protein>
<organism evidence="4 5">
    <name type="scientific">Neoroseomonas marina</name>
    <dbReference type="NCBI Taxonomy" id="1232220"/>
    <lineage>
        <taxon>Bacteria</taxon>
        <taxon>Pseudomonadati</taxon>
        <taxon>Pseudomonadota</taxon>
        <taxon>Alphaproteobacteria</taxon>
        <taxon>Acetobacterales</taxon>
        <taxon>Acetobacteraceae</taxon>
        <taxon>Neoroseomonas</taxon>
    </lineage>
</organism>
<evidence type="ECO:0000256" key="1">
    <source>
        <dbReference type="ARBA" id="ARBA00023002"/>
    </source>
</evidence>
<dbReference type="InterPro" id="IPR006140">
    <property type="entry name" value="D-isomer_DH_NAD-bd"/>
</dbReference>
<keyword evidence="2" id="KW-0520">NAD</keyword>
<dbReference type="GO" id="GO:0016491">
    <property type="term" value="F:oxidoreductase activity"/>
    <property type="evidence" value="ECO:0007669"/>
    <property type="project" value="UniProtKB-KW"/>
</dbReference>
<dbReference type="Gene3D" id="3.40.50.720">
    <property type="entry name" value="NAD(P)-binding Rossmann-like Domain"/>
    <property type="match status" value="2"/>
</dbReference>
<name>A0A848EJ01_9PROT</name>
<comment type="caution">
    <text evidence="4">The sequence shown here is derived from an EMBL/GenBank/DDBJ whole genome shotgun (WGS) entry which is preliminary data.</text>
</comment>